<sequence length="459" mass="53873">MNENYLNDFKLKVEEFRKFNELDENVRSNASTTIKNILYLCLGQWQPRALEHVHMSGSYSEGAFLARFFKQNNDFEDGLNRELEVDIEFTVVKLSTDLKSHIEDHPQKVGYVKVTATTDMFMTSNVAWNISKKDVLENLPKVCLNGYAQPFKIKKLIERYSNFDDDKRRKDLFKLIMGAILRKNPSEIFLKTAGAVTNASYATSFIVQVGNKNILFGTYELVPLLEISWWPDIAAEWKNRQRNWPNEETINDLTKTCFIIAKPPQSERDDLESISWRYSFSNIERKLISMRSPQQSLVYLIFKSMFYKCLKPINTAQIHSFYAKNIMLKVCENFPPENVMWNESYEATKDALIYLFNELYKAFENRYLAYYFLNNINVIETVEPSVNKEVKTMITMIVNNIEDYIQLNVSQVIDAGTNLIKMMKKFDRFYSTMFNGNVWDFLNLTFINENKEIQDIELD</sequence>
<keyword evidence="11" id="KW-1185">Reference proteome</keyword>
<gene>
    <name evidence="12" type="primary">LOC100203506</name>
</gene>
<keyword evidence="5" id="KW-0479">Metal-binding</keyword>
<keyword evidence="4" id="KW-0548">Nucleotidyltransferase</keyword>
<keyword evidence="3" id="KW-0808">Transferase</keyword>
<dbReference type="InterPro" id="IPR046903">
    <property type="entry name" value="Mab-21-like_nuc_Trfase"/>
</dbReference>
<dbReference type="GeneID" id="100203506"/>
<dbReference type="RefSeq" id="XP_065671250.1">
    <property type="nucleotide sequence ID" value="XM_065815178.1"/>
</dbReference>
<feature type="domain" description="Mab-21-like nucleotidyltransferase" evidence="9">
    <location>
        <begin position="93"/>
        <end position="289"/>
    </location>
</feature>
<comment type="cofactor">
    <cofactor evidence="1">
        <name>Mg(2+)</name>
        <dbReference type="ChEBI" id="CHEBI:18420"/>
    </cofactor>
</comment>
<evidence type="ECO:0000256" key="1">
    <source>
        <dbReference type="ARBA" id="ARBA00001946"/>
    </source>
</evidence>
<evidence type="ECO:0000259" key="9">
    <source>
        <dbReference type="Pfam" id="PF03281"/>
    </source>
</evidence>
<dbReference type="Pfam" id="PF03281">
    <property type="entry name" value="Mab-21"/>
    <property type="match status" value="1"/>
</dbReference>
<evidence type="ECO:0000256" key="7">
    <source>
        <dbReference type="ARBA" id="ARBA00022840"/>
    </source>
</evidence>
<keyword evidence="6" id="KW-0547">Nucleotide-binding</keyword>
<protein>
    <submittedName>
        <fullName evidence="12">Uncharacterized protein LOC100203506 isoform X4</fullName>
    </submittedName>
</protein>
<evidence type="ECO:0000313" key="11">
    <source>
        <dbReference type="Proteomes" id="UP001652625"/>
    </source>
</evidence>
<evidence type="ECO:0000256" key="3">
    <source>
        <dbReference type="ARBA" id="ARBA00022679"/>
    </source>
</evidence>
<evidence type="ECO:0000256" key="4">
    <source>
        <dbReference type="ARBA" id="ARBA00022695"/>
    </source>
</evidence>
<dbReference type="InterPro" id="IPR024810">
    <property type="entry name" value="MAB21L/cGLR"/>
</dbReference>
<accession>A0ABM4DA72</accession>
<proteinExistence type="inferred from homology"/>
<feature type="domain" description="Mab-21-like HhH/H2TH-like" evidence="10">
    <location>
        <begin position="313"/>
        <end position="391"/>
    </location>
</feature>
<evidence type="ECO:0000313" key="12">
    <source>
        <dbReference type="RefSeq" id="XP_065671250.1"/>
    </source>
</evidence>
<evidence type="ECO:0000256" key="5">
    <source>
        <dbReference type="ARBA" id="ARBA00022723"/>
    </source>
</evidence>
<organism evidence="11 12">
    <name type="scientific">Hydra vulgaris</name>
    <name type="common">Hydra</name>
    <name type="synonym">Hydra attenuata</name>
    <dbReference type="NCBI Taxonomy" id="6087"/>
    <lineage>
        <taxon>Eukaryota</taxon>
        <taxon>Metazoa</taxon>
        <taxon>Cnidaria</taxon>
        <taxon>Hydrozoa</taxon>
        <taxon>Hydroidolina</taxon>
        <taxon>Anthoathecata</taxon>
        <taxon>Aplanulata</taxon>
        <taxon>Hydridae</taxon>
        <taxon>Hydra</taxon>
    </lineage>
</organism>
<dbReference type="Proteomes" id="UP001652625">
    <property type="component" value="Chromosome 13"/>
</dbReference>
<keyword evidence="8" id="KW-0460">Magnesium</keyword>
<keyword evidence="7" id="KW-0067">ATP-binding</keyword>
<dbReference type="SMART" id="SM01265">
    <property type="entry name" value="Mab-21"/>
    <property type="match status" value="1"/>
</dbReference>
<dbReference type="InterPro" id="IPR046906">
    <property type="entry name" value="Mab-21_HhH/H2TH-like"/>
</dbReference>
<evidence type="ECO:0000256" key="8">
    <source>
        <dbReference type="ARBA" id="ARBA00022842"/>
    </source>
</evidence>
<name>A0ABM4DA72_HYDVU</name>
<evidence type="ECO:0000256" key="6">
    <source>
        <dbReference type="ARBA" id="ARBA00022741"/>
    </source>
</evidence>
<dbReference type="PANTHER" id="PTHR10656:SF42">
    <property type="entry name" value="CYCLIC GMP-AMP SYNTHASE-LIKE PROTEIN-RELATED"/>
    <property type="match status" value="1"/>
</dbReference>
<evidence type="ECO:0000256" key="2">
    <source>
        <dbReference type="ARBA" id="ARBA00008307"/>
    </source>
</evidence>
<dbReference type="Pfam" id="PF20266">
    <property type="entry name" value="Mab-21_C"/>
    <property type="match status" value="1"/>
</dbReference>
<evidence type="ECO:0000259" key="10">
    <source>
        <dbReference type="Pfam" id="PF20266"/>
    </source>
</evidence>
<dbReference type="Gene3D" id="1.10.1410.40">
    <property type="match status" value="1"/>
</dbReference>
<comment type="similarity">
    <text evidence="2">Belongs to the mab-21 family.</text>
</comment>
<reference evidence="12" key="1">
    <citation type="submission" date="2025-08" db="UniProtKB">
        <authorList>
            <consortium name="RefSeq"/>
        </authorList>
    </citation>
    <scope>IDENTIFICATION</scope>
</reference>
<dbReference type="PANTHER" id="PTHR10656">
    <property type="entry name" value="CELL FATE DETERMINING PROTEIN MAB21-RELATED"/>
    <property type="match status" value="1"/>
</dbReference>